<keyword evidence="2" id="KW-1185">Reference proteome</keyword>
<dbReference type="STRING" id="1348612.A0A397J9M4"/>
<accession>A0A397J9M4</accession>
<name>A0A397J9M4_9GLOM</name>
<evidence type="ECO:0000313" key="2">
    <source>
        <dbReference type="Proteomes" id="UP000266861"/>
    </source>
</evidence>
<proteinExistence type="predicted"/>
<protein>
    <submittedName>
        <fullName evidence="1">Uncharacterized protein</fullName>
    </submittedName>
</protein>
<comment type="caution">
    <text evidence="1">The sequence shown here is derived from an EMBL/GenBank/DDBJ whole genome shotgun (WGS) entry which is preliminary data.</text>
</comment>
<dbReference type="AlphaFoldDB" id="A0A397J9M4"/>
<organism evidence="1 2">
    <name type="scientific">Diversispora epigaea</name>
    <dbReference type="NCBI Taxonomy" id="1348612"/>
    <lineage>
        <taxon>Eukaryota</taxon>
        <taxon>Fungi</taxon>
        <taxon>Fungi incertae sedis</taxon>
        <taxon>Mucoromycota</taxon>
        <taxon>Glomeromycotina</taxon>
        <taxon>Glomeromycetes</taxon>
        <taxon>Diversisporales</taxon>
        <taxon>Diversisporaceae</taxon>
        <taxon>Diversispora</taxon>
    </lineage>
</organism>
<gene>
    <name evidence="1" type="ORF">Glove_92g23</name>
</gene>
<reference evidence="1 2" key="1">
    <citation type="submission" date="2018-08" db="EMBL/GenBank/DDBJ databases">
        <title>Genome and evolution of the arbuscular mycorrhizal fungus Diversispora epigaea (formerly Glomus versiforme) and its bacterial endosymbionts.</title>
        <authorList>
            <person name="Sun X."/>
            <person name="Fei Z."/>
            <person name="Harrison M."/>
        </authorList>
    </citation>
    <scope>NUCLEOTIDE SEQUENCE [LARGE SCALE GENOMIC DNA]</scope>
    <source>
        <strain evidence="1 2">IT104</strain>
    </source>
</reference>
<dbReference type="OrthoDB" id="2431635at2759"/>
<dbReference type="EMBL" id="PQFF01000088">
    <property type="protein sequence ID" value="RHZ83488.1"/>
    <property type="molecule type" value="Genomic_DNA"/>
</dbReference>
<evidence type="ECO:0000313" key="1">
    <source>
        <dbReference type="EMBL" id="RHZ83488.1"/>
    </source>
</evidence>
<sequence length="208" mass="24409">MNSLNENLSSLNNTFDRNSLSYNNMNKNNFNELTKALLYKRMTFNLWQKAFYTIENWAKTQEFNIVYNHVIRKPDKRTVQCKYQGNYRTKTNTITKRIGYTWHINLLESSSNNPFKYIYITTFTGQKFIKPTPIRYQIGVVSVPNIIARGPGAAMQCKYLETKFSSQTIYNNNLYKTIQNFWPQNKNNSNDAAKLYTKLPESSLNNSI</sequence>
<dbReference type="Proteomes" id="UP000266861">
    <property type="component" value="Unassembled WGS sequence"/>
</dbReference>